<dbReference type="Gene3D" id="2.130.10.10">
    <property type="entry name" value="YVTN repeat-like/Quinoprotein amine dehydrogenase"/>
    <property type="match status" value="1"/>
</dbReference>
<evidence type="ECO:0000259" key="2">
    <source>
        <dbReference type="Pfam" id="PF06454"/>
    </source>
</evidence>
<dbReference type="InterPro" id="IPR008851">
    <property type="entry name" value="TFIIF-alpha"/>
</dbReference>
<name>A0A9D3UFE8_9ROSI</name>
<protein>
    <recommendedName>
        <fullName evidence="1">Transcription initiation factor IIF subunit alpha</fullName>
    </recommendedName>
</protein>
<keyword evidence="1" id="KW-0539">Nucleus</keyword>
<comment type="function">
    <text evidence="1">TFIIF is a general transcription initiation factor that binds to RNA polymerase II and helps to recruit it to the initiation complex in collaboration with TFIIB. It promotes transcription elongation.</text>
</comment>
<dbReference type="AlphaFoldDB" id="A0A9D3UFE8"/>
<gene>
    <name evidence="3" type="ORF">J1N35_041269</name>
</gene>
<dbReference type="GO" id="GO:0032968">
    <property type="term" value="P:positive regulation of transcription elongation by RNA polymerase II"/>
    <property type="evidence" value="ECO:0007669"/>
    <property type="project" value="InterPro"/>
</dbReference>
<dbReference type="OrthoDB" id="76676at2759"/>
<comment type="caution">
    <text evidence="3">The sequence shown here is derived from an EMBL/GenBank/DDBJ whole genome shotgun (WGS) entry which is preliminary data.</text>
</comment>
<dbReference type="GO" id="GO:0016251">
    <property type="term" value="F:RNA polymerase II general transcription initiation factor activity"/>
    <property type="evidence" value="ECO:0007669"/>
    <property type="project" value="TreeGrafter"/>
</dbReference>
<proteinExistence type="inferred from homology"/>
<comment type="subcellular location">
    <subcellularLocation>
        <location evidence="1">Nucleus</location>
    </subcellularLocation>
</comment>
<keyword evidence="1" id="KW-0805">Transcription regulation</keyword>
<comment type="similarity">
    <text evidence="1">Belongs to the TFIIF alpha subunit family.</text>
</comment>
<dbReference type="GO" id="GO:0003677">
    <property type="term" value="F:DNA binding"/>
    <property type="evidence" value="ECO:0007669"/>
    <property type="project" value="UniProtKB-KW"/>
</dbReference>
<dbReference type="PANTHER" id="PTHR13011">
    <property type="entry name" value="TFIIF-ALPHA"/>
    <property type="match status" value="1"/>
</dbReference>
<dbReference type="PANTHER" id="PTHR13011:SF0">
    <property type="entry name" value="GENERAL TRANSCRIPTION FACTOR IIF SUBUNIT 1"/>
    <property type="match status" value="1"/>
</dbReference>
<dbReference type="InterPro" id="IPR015943">
    <property type="entry name" value="WD40/YVTN_repeat-like_dom_sf"/>
</dbReference>
<dbReference type="GO" id="GO:0006367">
    <property type="term" value="P:transcription initiation at RNA polymerase II promoter"/>
    <property type="evidence" value="ECO:0007669"/>
    <property type="project" value="InterPro"/>
</dbReference>
<organism evidence="3 4">
    <name type="scientific">Gossypium stocksii</name>
    <dbReference type="NCBI Taxonomy" id="47602"/>
    <lineage>
        <taxon>Eukaryota</taxon>
        <taxon>Viridiplantae</taxon>
        <taxon>Streptophyta</taxon>
        <taxon>Embryophyta</taxon>
        <taxon>Tracheophyta</taxon>
        <taxon>Spermatophyta</taxon>
        <taxon>Magnoliopsida</taxon>
        <taxon>eudicotyledons</taxon>
        <taxon>Gunneridae</taxon>
        <taxon>Pentapetalae</taxon>
        <taxon>rosids</taxon>
        <taxon>malvids</taxon>
        <taxon>Malvales</taxon>
        <taxon>Malvaceae</taxon>
        <taxon>Malvoideae</taxon>
        <taxon>Gossypium</taxon>
    </lineage>
</organism>
<dbReference type="Proteomes" id="UP000828251">
    <property type="component" value="Unassembled WGS sequence"/>
</dbReference>
<feature type="domain" description="THH1/TOM1/TOM3" evidence="2">
    <location>
        <begin position="284"/>
        <end position="353"/>
    </location>
</feature>
<dbReference type="InterPro" id="IPR009457">
    <property type="entry name" value="THH1/TOM1/TOM3_dom"/>
</dbReference>
<keyword evidence="1" id="KW-0238">DNA-binding</keyword>
<dbReference type="Pfam" id="PF06454">
    <property type="entry name" value="THH1_TOM1-3_dom"/>
    <property type="match status" value="1"/>
</dbReference>
<dbReference type="GO" id="GO:0001096">
    <property type="term" value="F:TFIIF-class transcription factor complex binding"/>
    <property type="evidence" value="ECO:0007669"/>
    <property type="project" value="TreeGrafter"/>
</dbReference>
<keyword evidence="1" id="KW-0804">Transcription</keyword>
<keyword evidence="4" id="KW-1185">Reference proteome</keyword>
<dbReference type="GO" id="GO:0005674">
    <property type="term" value="C:transcription factor TFIIF complex"/>
    <property type="evidence" value="ECO:0007669"/>
    <property type="project" value="TreeGrafter"/>
</dbReference>
<dbReference type="EMBL" id="JAIQCV010000012">
    <property type="protein sequence ID" value="KAH1039526.1"/>
    <property type="molecule type" value="Genomic_DNA"/>
</dbReference>
<accession>A0A9D3UFE8</accession>
<evidence type="ECO:0000313" key="3">
    <source>
        <dbReference type="EMBL" id="KAH1039526.1"/>
    </source>
</evidence>
<evidence type="ECO:0000313" key="4">
    <source>
        <dbReference type="Proteomes" id="UP000828251"/>
    </source>
</evidence>
<reference evidence="3 4" key="1">
    <citation type="journal article" date="2021" name="Plant Biotechnol. J.">
        <title>Multi-omics assisted identification of the key and species-specific regulatory components of drought-tolerant mechanisms in Gossypium stocksii.</title>
        <authorList>
            <person name="Yu D."/>
            <person name="Ke L."/>
            <person name="Zhang D."/>
            <person name="Wu Y."/>
            <person name="Sun Y."/>
            <person name="Mei J."/>
            <person name="Sun J."/>
            <person name="Sun Y."/>
        </authorList>
    </citation>
    <scope>NUCLEOTIDE SEQUENCE [LARGE SCALE GENOMIC DNA]</scope>
    <source>
        <strain evidence="4">cv. E1</strain>
        <tissue evidence="3">Leaf</tissue>
    </source>
</reference>
<sequence length="363" mass="40267">MLKPSCSGCGSSQDLYGSNCKHMTLCVSCGKTMAKNQGKCFQCGAIVTRLIREYNVRASLSTDKNYFIGRFMTGFPNFSRKKNAENRWSLQKDGLQGQQVLMLCGLNWQHIRLDASLPVFPSSWFCGPSTVTQVVSREDIFVSGPITSGSGYNNHTVATTSDNMRDSNTMSQNSLLGAEYEVASTVLHPGRNHNPESSVSDDLPIISMNNGMLQNFEPASHTDLPKTVARILNESSSPMSMDFHPVQQTFLLVGTDIGDIGLWDVNLGVKMLSKNFTVWNIGACSTMFKRFPVESKGRRKKLQEMCFNAFGKAANLDVLNHPVLNLIYYLLVEILPSSLVLFILRKLPPKRGNVLLRFFLAGL</sequence>
<evidence type="ECO:0000256" key="1">
    <source>
        <dbReference type="RuleBase" id="RU366044"/>
    </source>
</evidence>
<dbReference type="Pfam" id="PF05793">
    <property type="entry name" value="TFIIF_alpha"/>
    <property type="match status" value="1"/>
</dbReference>